<dbReference type="SUPFAM" id="SSF46689">
    <property type="entry name" value="Homeodomain-like"/>
    <property type="match status" value="1"/>
</dbReference>
<evidence type="ECO:0000256" key="2">
    <source>
        <dbReference type="ARBA" id="ARBA00023163"/>
    </source>
</evidence>
<gene>
    <name evidence="4" type="ORF">JCM19239_5470</name>
</gene>
<sequence length="40" mass="4790">MAFSLGFYHYSLFSNHYKKLFGEHPSRTMQRTRYISGSED</sequence>
<dbReference type="InterPro" id="IPR018060">
    <property type="entry name" value="HTH_AraC"/>
</dbReference>
<evidence type="ECO:0000259" key="3">
    <source>
        <dbReference type="PROSITE" id="PS01124"/>
    </source>
</evidence>
<evidence type="ECO:0000313" key="4">
    <source>
        <dbReference type="EMBL" id="GAL28210.1"/>
    </source>
</evidence>
<dbReference type="InterPro" id="IPR009057">
    <property type="entry name" value="Homeodomain-like_sf"/>
</dbReference>
<dbReference type="EMBL" id="BBMS01000039">
    <property type="protein sequence ID" value="GAL28210.1"/>
    <property type="molecule type" value="Genomic_DNA"/>
</dbReference>
<keyword evidence="1" id="KW-0805">Transcription regulation</keyword>
<reference evidence="5" key="2">
    <citation type="submission" date="2014-09" db="EMBL/GenBank/DDBJ databases">
        <authorList>
            <consortium name="NBRP consortium"/>
            <person name="Sawabe T."/>
            <person name="Meirelles P."/>
            <person name="Nakanishi M."/>
            <person name="Sayaka M."/>
            <person name="Hattori M."/>
            <person name="Ohkuma M."/>
        </authorList>
    </citation>
    <scope>NUCLEOTIDE SEQUENCE [LARGE SCALE GENOMIC DNA]</scope>
    <source>
        <strain evidence="5">JCM 19239</strain>
    </source>
</reference>
<dbReference type="PROSITE" id="PS01124">
    <property type="entry name" value="HTH_ARAC_FAMILY_2"/>
    <property type="match status" value="1"/>
</dbReference>
<evidence type="ECO:0000256" key="1">
    <source>
        <dbReference type="ARBA" id="ARBA00023015"/>
    </source>
</evidence>
<organism evidence="4 5">
    <name type="scientific">Vibrio variabilis</name>
    <dbReference type="NCBI Taxonomy" id="990271"/>
    <lineage>
        <taxon>Bacteria</taxon>
        <taxon>Pseudomonadati</taxon>
        <taxon>Pseudomonadota</taxon>
        <taxon>Gammaproteobacteria</taxon>
        <taxon>Vibrionales</taxon>
        <taxon>Vibrionaceae</taxon>
        <taxon>Vibrio</taxon>
    </lineage>
</organism>
<name>A0ABQ0JHH2_9VIBR</name>
<keyword evidence="5" id="KW-1185">Reference proteome</keyword>
<proteinExistence type="predicted"/>
<feature type="domain" description="HTH araC/xylS-type" evidence="3">
    <location>
        <begin position="1"/>
        <end position="31"/>
    </location>
</feature>
<keyword evidence="2" id="KW-0804">Transcription</keyword>
<dbReference type="Proteomes" id="UP000029223">
    <property type="component" value="Unassembled WGS sequence"/>
</dbReference>
<protein>
    <recommendedName>
        <fullName evidence="3">HTH araC/xylS-type domain-containing protein</fullName>
    </recommendedName>
</protein>
<comment type="caution">
    <text evidence="4">The sequence shown here is derived from an EMBL/GenBank/DDBJ whole genome shotgun (WGS) entry which is preliminary data.</text>
</comment>
<evidence type="ECO:0000313" key="5">
    <source>
        <dbReference type="Proteomes" id="UP000029223"/>
    </source>
</evidence>
<accession>A0ABQ0JHH2</accession>
<reference evidence="5" key="1">
    <citation type="submission" date="2014-09" db="EMBL/GenBank/DDBJ databases">
        <title>Vibrio variabilis JCM 19239. (C206) whole genome shotgun sequence.</title>
        <authorList>
            <person name="Sawabe T."/>
            <person name="Meirelles P."/>
            <person name="Nakanishi M."/>
            <person name="Sayaka M."/>
            <person name="Hattori M."/>
            <person name="Ohkuma M."/>
        </authorList>
    </citation>
    <scope>NUCLEOTIDE SEQUENCE [LARGE SCALE GENOMIC DNA]</scope>
    <source>
        <strain evidence="5">JCM 19239</strain>
    </source>
</reference>